<reference evidence="2 3" key="1">
    <citation type="journal article" date="2017" name="Int. J. Parasitol.">
        <title>The genome of the protozoan parasite Cystoisospora suis and a reverse vaccinology approach to identify vaccine candidates.</title>
        <authorList>
            <person name="Palmieri N."/>
            <person name="Shrestha A."/>
            <person name="Ruttkowski B."/>
            <person name="Beck T."/>
            <person name="Vogl C."/>
            <person name="Tomley F."/>
            <person name="Blake D.P."/>
            <person name="Joachim A."/>
        </authorList>
    </citation>
    <scope>NUCLEOTIDE SEQUENCE [LARGE SCALE GENOMIC DNA]</scope>
    <source>
        <strain evidence="2 3">Wien I</strain>
    </source>
</reference>
<proteinExistence type="predicted"/>
<dbReference type="GeneID" id="94434497"/>
<dbReference type="VEuPathDB" id="ToxoDB:CSUI_011185"/>
<feature type="compositionally biased region" description="Gly residues" evidence="1">
    <location>
        <begin position="118"/>
        <end position="133"/>
    </location>
</feature>
<dbReference type="RefSeq" id="XP_067916739.1">
    <property type="nucleotide sequence ID" value="XM_068071286.1"/>
</dbReference>
<dbReference type="Proteomes" id="UP000221165">
    <property type="component" value="Unassembled WGS sequence"/>
</dbReference>
<organism evidence="2 3">
    <name type="scientific">Cystoisospora suis</name>
    <dbReference type="NCBI Taxonomy" id="483139"/>
    <lineage>
        <taxon>Eukaryota</taxon>
        <taxon>Sar</taxon>
        <taxon>Alveolata</taxon>
        <taxon>Apicomplexa</taxon>
        <taxon>Conoidasida</taxon>
        <taxon>Coccidia</taxon>
        <taxon>Eucoccidiorida</taxon>
        <taxon>Eimeriorina</taxon>
        <taxon>Sarcocystidae</taxon>
        <taxon>Cystoisospora</taxon>
    </lineage>
</organism>
<evidence type="ECO:0000313" key="3">
    <source>
        <dbReference type="Proteomes" id="UP000221165"/>
    </source>
</evidence>
<feature type="non-terminal residue" evidence="2">
    <location>
        <position position="182"/>
    </location>
</feature>
<protein>
    <submittedName>
        <fullName evidence="2">Beta</fullName>
    </submittedName>
</protein>
<gene>
    <name evidence="2" type="ORF">CSUI_011185</name>
</gene>
<name>A0A2C6KET6_9APIC</name>
<dbReference type="EMBL" id="MIGC01010007">
    <property type="protein sequence ID" value="PHJ15005.1"/>
    <property type="molecule type" value="Genomic_DNA"/>
</dbReference>
<accession>A0A2C6KET6</accession>
<comment type="caution">
    <text evidence="2">The sequence shown here is derived from an EMBL/GenBank/DDBJ whole genome shotgun (WGS) entry which is preliminary data.</text>
</comment>
<dbReference type="AlphaFoldDB" id="A0A2C6KET6"/>
<evidence type="ECO:0000313" key="2">
    <source>
        <dbReference type="EMBL" id="PHJ15005.1"/>
    </source>
</evidence>
<feature type="region of interest" description="Disordered" evidence="1">
    <location>
        <begin position="105"/>
        <end position="137"/>
    </location>
</feature>
<evidence type="ECO:0000256" key="1">
    <source>
        <dbReference type="SAM" id="MobiDB-lite"/>
    </source>
</evidence>
<keyword evidence="3" id="KW-1185">Reference proteome</keyword>
<feature type="compositionally biased region" description="Polar residues" evidence="1">
    <location>
        <begin position="107"/>
        <end position="117"/>
    </location>
</feature>
<sequence length="182" mass="19000">MRWMHDGRYALQHVFLLGPHSQGGGVEDLFSSSKAGTGQDEYDLGECPPDSLLFLRQLRRDRRSLLFVNEIRKQQGGEGEGGERGETAGIDIFSATEDDDDFYYTDGPNTAYSSSSCRGGGGGGEGTTAAGGGDDVDEGEIDLQLAVGGGSGGSSGSSPAAVDEAALFQQRLAKVQPMTGQA</sequence>